<protein>
    <recommendedName>
        <fullName evidence="7">Zn(2)-C6 fungal-type domain-containing protein</fullName>
    </recommendedName>
</protein>
<reference evidence="8 9" key="1">
    <citation type="journal article" date="2018" name="Biotechnol. Biofuels">
        <title>Integrative visual omics of the white-rot fungus Polyporus brumalis exposes the biotechnological potential of its oxidative enzymes for delignifying raw plant biomass.</title>
        <authorList>
            <person name="Miyauchi S."/>
            <person name="Rancon A."/>
            <person name="Drula E."/>
            <person name="Hage H."/>
            <person name="Chaduli D."/>
            <person name="Favel A."/>
            <person name="Grisel S."/>
            <person name="Henrissat B."/>
            <person name="Herpoel-Gimbert I."/>
            <person name="Ruiz-Duenas F.J."/>
            <person name="Chevret D."/>
            <person name="Hainaut M."/>
            <person name="Lin J."/>
            <person name="Wang M."/>
            <person name="Pangilinan J."/>
            <person name="Lipzen A."/>
            <person name="Lesage-Meessen L."/>
            <person name="Navarro D."/>
            <person name="Riley R."/>
            <person name="Grigoriev I.V."/>
            <person name="Zhou S."/>
            <person name="Raouche S."/>
            <person name="Rosso M.N."/>
        </authorList>
    </citation>
    <scope>NUCLEOTIDE SEQUENCE [LARGE SCALE GENOMIC DNA]</scope>
    <source>
        <strain evidence="8 9">BRFM 1820</strain>
    </source>
</reference>
<feature type="compositionally biased region" description="Polar residues" evidence="6">
    <location>
        <begin position="188"/>
        <end position="203"/>
    </location>
</feature>
<evidence type="ECO:0000259" key="7">
    <source>
        <dbReference type="PROSITE" id="PS50048"/>
    </source>
</evidence>
<dbReference type="CDD" id="cd00067">
    <property type="entry name" value="GAL4"/>
    <property type="match status" value="1"/>
</dbReference>
<dbReference type="STRING" id="139420.A0A371D1V6"/>
<evidence type="ECO:0000256" key="4">
    <source>
        <dbReference type="ARBA" id="ARBA00023163"/>
    </source>
</evidence>
<dbReference type="GO" id="GO:0003677">
    <property type="term" value="F:DNA binding"/>
    <property type="evidence" value="ECO:0007669"/>
    <property type="project" value="InterPro"/>
</dbReference>
<dbReference type="AlphaFoldDB" id="A0A371D1V6"/>
<keyword evidence="9" id="KW-1185">Reference proteome</keyword>
<keyword evidence="3" id="KW-0805">Transcription regulation</keyword>
<dbReference type="Pfam" id="PF04082">
    <property type="entry name" value="Fungal_trans"/>
    <property type="match status" value="1"/>
</dbReference>
<dbReference type="GO" id="GO:0008270">
    <property type="term" value="F:zinc ion binding"/>
    <property type="evidence" value="ECO:0007669"/>
    <property type="project" value="InterPro"/>
</dbReference>
<dbReference type="OrthoDB" id="2123952at2759"/>
<proteinExistence type="predicted"/>
<dbReference type="InterPro" id="IPR001138">
    <property type="entry name" value="Zn2Cys6_DnaBD"/>
</dbReference>
<feature type="region of interest" description="Disordered" evidence="6">
    <location>
        <begin position="55"/>
        <end position="106"/>
    </location>
</feature>
<feature type="domain" description="Zn(2)-C6 fungal-type" evidence="7">
    <location>
        <begin position="114"/>
        <end position="147"/>
    </location>
</feature>
<evidence type="ECO:0000256" key="5">
    <source>
        <dbReference type="ARBA" id="ARBA00023242"/>
    </source>
</evidence>
<dbReference type="InterPro" id="IPR036864">
    <property type="entry name" value="Zn2-C6_fun-type_DNA-bd_sf"/>
</dbReference>
<feature type="compositionally biased region" description="Low complexity" evidence="6">
    <location>
        <begin position="75"/>
        <end position="88"/>
    </location>
</feature>
<keyword evidence="4" id="KW-0804">Transcription</keyword>
<dbReference type="EMBL" id="KZ857426">
    <property type="protein sequence ID" value="RDX46538.1"/>
    <property type="molecule type" value="Genomic_DNA"/>
</dbReference>
<dbReference type="GO" id="GO:0006351">
    <property type="term" value="P:DNA-templated transcription"/>
    <property type="evidence" value="ECO:0007669"/>
    <property type="project" value="InterPro"/>
</dbReference>
<dbReference type="Proteomes" id="UP000256964">
    <property type="component" value="Unassembled WGS sequence"/>
</dbReference>
<sequence>MTPLFSDDMGFNSQPASTQDALAWLDDIAELQMSFEAGAASGSALFSEYGTSTNATHTRSSSAVSLVSGEDGIGSASSPSSANESQNAKRSKIALDSSQPLTAKGKPRTRVYVACRECRSRKVRCDGAKPACYNCQRRHPGVQACDYDAAPKRRGHDKVPGSRTRFVGEEGALRSSQRQQGAPVGGADSQSQQQTANLASTQSRWRHVIPPPMNFEDILHSFDPASFDPTAPAAYRLPSPPVTESVDEDEHGQADELVSEPSMQFARETWWDALITWYASSDSGHDLWNVVLSAEQRHVTTQHIFRDLRALFHSSIYWASFVHLPRFFETLLDPARRTSIQPGLLLSMLAIGAHVQSSDLRQGERGRKRASRLLDKAHAALQASLSSNWVDIGLVQAAWFICYYELQGQPGHEYDRTRSAMLLLDSLIRLLSLNSLDAGLPDSRFSVFATSAQSMVDPSQPSFFNDGVHGAGFHARLAGRTPTAPAQLGCECAKYTLKQQWPNVSNIAPLWEATTMWPDDMAEGEIRKEEGRRVVWSSVMLVAAHAGYISADAQLEQADLYIKDYRNVCPISLPFSRSRLADAVQYALLFPGEVLCRSGAVPVSQNNVWNLSLRAMVLWHTSVRHRSNPSISFEERTQYAMNAWLEADAIENALKNHTCNLEGGTLHQAQEYLFTTRMCISHEFRRFAPEVTTAGIMSHYRQKAESWLRTQMWVSDEMWESMQKNSEDELSRRPLLVYWFMGHVIRALILFKSDPSLHLALEAGKVFARPLEYLSRIWPCRDQRQRWQELRYKLVEACLRAGVPPPPPALPPSLDGVRNIMTSAWD</sequence>
<dbReference type="CDD" id="cd12148">
    <property type="entry name" value="fungal_TF_MHR"/>
    <property type="match status" value="1"/>
</dbReference>
<dbReference type="GO" id="GO:0005634">
    <property type="term" value="C:nucleus"/>
    <property type="evidence" value="ECO:0007669"/>
    <property type="project" value="UniProtKB-SubCell"/>
</dbReference>
<organism evidence="8 9">
    <name type="scientific">Lentinus brumalis</name>
    <dbReference type="NCBI Taxonomy" id="2498619"/>
    <lineage>
        <taxon>Eukaryota</taxon>
        <taxon>Fungi</taxon>
        <taxon>Dikarya</taxon>
        <taxon>Basidiomycota</taxon>
        <taxon>Agaricomycotina</taxon>
        <taxon>Agaricomycetes</taxon>
        <taxon>Polyporales</taxon>
        <taxon>Polyporaceae</taxon>
        <taxon>Lentinus</taxon>
    </lineage>
</organism>
<gene>
    <name evidence="8" type="ORF">OH76DRAFT_833104</name>
</gene>
<dbReference type="PANTHER" id="PTHR47338">
    <property type="entry name" value="ZN(II)2CYS6 TRANSCRIPTION FACTOR (EUROFUNG)-RELATED"/>
    <property type="match status" value="1"/>
</dbReference>
<feature type="compositionally biased region" description="Polar residues" evidence="6">
    <location>
        <begin position="55"/>
        <end position="65"/>
    </location>
</feature>
<accession>A0A371D1V6</accession>
<comment type="subcellular location">
    <subcellularLocation>
        <location evidence="1">Nucleus</location>
    </subcellularLocation>
</comment>
<dbReference type="PANTHER" id="PTHR47338:SF5">
    <property type="entry name" value="ZN(II)2CYS6 TRANSCRIPTION FACTOR (EUROFUNG)"/>
    <property type="match status" value="1"/>
</dbReference>
<name>A0A371D1V6_9APHY</name>
<dbReference type="Pfam" id="PF00172">
    <property type="entry name" value="Zn_clus"/>
    <property type="match status" value="1"/>
</dbReference>
<evidence type="ECO:0000313" key="9">
    <source>
        <dbReference type="Proteomes" id="UP000256964"/>
    </source>
</evidence>
<dbReference type="SMART" id="SM00066">
    <property type="entry name" value="GAL4"/>
    <property type="match status" value="1"/>
</dbReference>
<keyword evidence="5" id="KW-0539">Nucleus</keyword>
<dbReference type="SUPFAM" id="SSF57701">
    <property type="entry name" value="Zn2/Cys6 DNA-binding domain"/>
    <property type="match status" value="1"/>
</dbReference>
<dbReference type="GO" id="GO:0000981">
    <property type="term" value="F:DNA-binding transcription factor activity, RNA polymerase II-specific"/>
    <property type="evidence" value="ECO:0007669"/>
    <property type="project" value="InterPro"/>
</dbReference>
<evidence type="ECO:0000256" key="3">
    <source>
        <dbReference type="ARBA" id="ARBA00023015"/>
    </source>
</evidence>
<evidence type="ECO:0000313" key="8">
    <source>
        <dbReference type="EMBL" id="RDX46538.1"/>
    </source>
</evidence>
<evidence type="ECO:0000256" key="6">
    <source>
        <dbReference type="SAM" id="MobiDB-lite"/>
    </source>
</evidence>
<feature type="region of interest" description="Disordered" evidence="6">
    <location>
        <begin position="151"/>
        <end position="203"/>
    </location>
</feature>
<evidence type="ECO:0000256" key="1">
    <source>
        <dbReference type="ARBA" id="ARBA00004123"/>
    </source>
</evidence>
<feature type="region of interest" description="Disordered" evidence="6">
    <location>
        <begin position="231"/>
        <end position="251"/>
    </location>
</feature>
<dbReference type="InterPro" id="IPR050815">
    <property type="entry name" value="TF_fung"/>
</dbReference>
<dbReference type="InterPro" id="IPR007219">
    <property type="entry name" value="XnlR_reg_dom"/>
</dbReference>
<keyword evidence="2" id="KW-0479">Metal-binding</keyword>
<evidence type="ECO:0000256" key="2">
    <source>
        <dbReference type="ARBA" id="ARBA00022723"/>
    </source>
</evidence>
<dbReference type="PROSITE" id="PS50048">
    <property type="entry name" value="ZN2_CY6_FUNGAL_2"/>
    <property type="match status" value="1"/>
</dbReference>
<dbReference type="Gene3D" id="4.10.240.10">
    <property type="entry name" value="Zn(2)-C6 fungal-type DNA-binding domain"/>
    <property type="match status" value="1"/>
</dbReference>